<keyword evidence="3" id="KW-1185">Reference proteome</keyword>
<proteinExistence type="predicted"/>
<reference evidence="3" key="1">
    <citation type="journal article" date="2012" name="PLoS Genet.">
        <title>The genomes of the fungal plant pathogens Cladosporium fulvum and Dothistroma septosporum reveal adaptation to different hosts and lifestyles but also signatures of common ancestry.</title>
        <authorList>
            <person name="de Wit P.J.G.M."/>
            <person name="van der Burgt A."/>
            <person name="Oekmen B."/>
            <person name="Stergiopoulos I."/>
            <person name="Abd-Elsalam K.A."/>
            <person name="Aerts A.L."/>
            <person name="Bahkali A.H."/>
            <person name="Beenen H.G."/>
            <person name="Chettri P."/>
            <person name="Cox M.P."/>
            <person name="Datema E."/>
            <person name="de Vries R.P."/>
            <person name="Dhillon B."/>
            <person name="Ganley A.R."/>
            <person name="Griffiths S.A."/>
            <person name="Guo Y."/>
            <person name="Hamelin R.C."/>
            <person name="Henrissat B."/>
            <person name="Kabir M.S."/>
            <person name="Jashni M.K."/>
            <person name="Kema G."/>
            <person name="Klaubauf S."/>
            <person name="Lapidus A."/>
            <person name="Levasseur A."/>
            <person name="Lindquist E."/>
            <person name="Mehrabi R."/>
            <person name="Ohm R.A."/>
            <person name="Owen T.J."/>
            <person name="Salamov A."/>
            <person name="Schwelm A."/>
            <person name="Schijlen E."/>
            <person name="Sun H."/>
            <person name="van den Burg H.A."/>
            <person name="van Ham R.C.H.J."/>
            <person name="Zhang S."/>
            <person name="Goodwin S.B."/>
            <person name="Grigoriev I.V."/>
            <person name="Collemare J."/>
            <person name="Bradshaw R.E."/>
        </authorList>
    </citation>
    <scope>NUCLEOTIDE SEQUENCE [LARGE SCALE GENOMIC DNA]</scope>
    <source>
        <strain evidence="3">NZE10 / CBS 128990</strain>
    </source>
</reference>
<evidence type="ECO:0008006" key="4">
    <source>
        <dbReference type="Google" id="ProtNLM"/>
    </source>
</evidence>
<dbReference type="AlphaFoldDB" id="N1PF76"/>
<sequence length="602" mass="68171">MKQNHFHVSLLLLASSVVKCAAAPHNGTASLAPRMNPASQSTQVHLEARMRQLYETGGCWIDDMISPADYDEEDERDLDRGHARVYGWTRNDKTGWHWMESEQDRRYFVPATQAWEHPTMWSYHGLYHRVQRAIVILKAYSDDLNTTPNELPPENEYLPVIHEWGQMTWMEYRQGQARASIQPVRVLYFPALQGYREDVGLFRYVAGHFTRTIPLRPKPGATFPIGSYGHQILLGSVFGVQVSKLLFDSKLYTEPAVVVSISIWDSGLPGGQIPSVLYNIDRYDSRVRRARPANIDAGREQQWFTEWPYKFLPNFLVVSSISAPLDDTPDNQESHVEDLGAAHNLDALSTVGIEMMAQLQTPLEVSQAAQRPSVSRSKLRSVGWKIREGILDEIMPSAIQDFTGYRGLHGVQNSRSRPTDFSHPIDWNAAKYTAPVTGLTYEPVYNKKQRTLIVTYARSHELNISPDLRLTLPTNAKDMDNQLPPQLIYFPRVEWVSDTGGVILSLLGKLQFFMPTKPGIIFPVGSFGYKVLLGPETGTQVAKFLLEHERKFALSVILSVHIWTTGDGCSTPAMTFSCGRDDRWMREAADKNSRHHGSIDYP</sequence>
<dbReference type="HOGENOM" id="CLU_453417_0_0_1"/>
<feature type="chain" id="PRO_5004109688" description="Tyrosinase copper-binding domain-containing protein" evidence="1">
    <location>
        <begin position="23"/>
        <end position="602"/>
    </location>
</feature>
<dbReference type="Proteomes" id="UP000016933">
    <property type="component" value="Unassembled WGS sequence"/>
</dbReference>
<gene>
    <name evidence="2" type="ORF">DOTSEDRAFT_27621</name>
</gene>
<reference evidence="2 3" key="2">
    <citation type="journal article" date="2012" name="PLoS Pathog.">
        <title>Diverse lifestyles and strategies of plant pathogenesis encoded in the genomes of eighteen Dothideomycetes fungi.</title>
        <authorList>
            <person name="Ohm R.A."/>
            <person name="Feau N."/>
            <person name="Henrissat B."/>
            <person name="Schoch C.L."/>
            <person name="Horwitz B.A."/>
            <person name="Barry K.W."/>
            <person name="Condon B.J."/>
            <person name="Copeland A.C."/>
            <person name="Dhillon B."/>
            <person name="Glaser F."/>
            <person name="Hesse C.N."/>
            <person name="Kosti I."/>
            <person name="LaButti K."/>
            <person name="Lindquist E.A."/>
            <person name="Lucas S."/>
            <person name="Salamov A.A."/>
            <person name="Bradshaw R.E."/>
            <person name="Ciuffetti L."/>
            <person name="Hamelin R.C."/>
            <person name="Kema G.H.J."/>
            <person name="Lawrence C."/>
            <person name="Scott J.A."/>
            <person name="Spatafora J.W."/>
            <person name="Turgeon B.G."/>
            <person name="de Wit P.J.G.M."/>
            <person name="Zhong S."/>
            <person name="Goodwin S.B."/>
            <person name="Grigoriev I.V."/>
        </authorList>
    </citation>
    <scope>NUCLEOTIDE SEQUENCE [LARGE SCALE GENOMIC DNA]</scope>
    <source>
        <strain evidence="3">NZE10 / CBS 128990</strain>
    </source>
</reference>
<accession>N1PF76</accession>
<organism evidence="2 3">
    <name type="scientific">Dothistroma septosporum (strain NZE10 / CBS 128990)</name>
    <name type="common">Red band needle blight fungus</name>
    <name type="synonym">Mycosphaerella pini</name>
    <dbReference type="NCBI Taxonomy" id="675120"/>
    <lineage>
        <taxon>Eukaryota</taxon>
        <taxon>Fungi</taxon>
        <taxon>Dikarya</taxon>
        <taxon>Ascomycota</taxon>
        <taxon>Pezizomycotina</taxon>
        <taxon>Dothideomycetes</taxon>
        <taxon>Dothideomycetidae</taxon>
        <taxon>Mycosphaerellales</taxon>
        <taxon>Mycosphaerellaceae</taxon>
        <taxon>Dothistroma</taxon>
    </lineage>
</organism>
<evidence type="ECO:0000256" key="1">
    <source>
        <dbReference type="SAM" id="SignalP"/>
    </source>
</evidence>
<name>N1PF76_DOTSN</name>
<evidence type="ECO:0000313" key="3">
    <source>
        <dbReference type="Proteomes" id="UP000016933"/>
    </source>
</evidence>
<feature type="signal peptide" evidence="1">
    <location>
        <begin position="1"/>
        <end position="22"/>
    </location>
</feature>
<keyword evidence="1" id="KW-0732">Signal</keyword>
<dbReference type="EMBL" id="KB446543">
    <property type="protein sequence ID" value="EME41037.1"/>
    <property type="molecule type" value="Genomic_DNA"/>
</dbReference>
<protein>
    <recommendedName>
        <fullName evidence="4">Tyrosinase copper-binding domain-containing protein</fullName>
    </recommendedName>
</protein>
<evidence type="ECO:0000313" key="2">
    <source>
        <dbReference type="EMBL" id="EME41037.1"/>
    </source>
</evidence>
<dbReference type="OrthoDB" id="10545667at2759"/>